<accession>A0AAX6F1G0</accession>
<proteinExistence type="predicted"/>
<reference evidence="2" key="1">
    <citation type="journal article" date="2023" name="GigaByte">
        <title>Genome assembly of the bearded iris, Iris pallida Lam.</title>
        <authorList>
            <person name="Bruccoleri R.E."/>
            <person name="Oakeley E.J."/>
            <person name="Faust A.M.E."/>
            <person name="Altorfer M."/>
            <person name="Dessus-Babus S."/>
            <person name="Burckhardt D."/>
            <person name="Oertli M."/>
            <person name="Naumann U."/>
            <person name="Petersen F."/>
            <person name="Wong J."/>
        </authorList>
    </citation>
    <scope>NUCLEOTIDE SEQUENCE</scope>
    <source>
        <strain evidence="2">GSM-AAB239-AS_SAM_17_03QT</strain>
    </source>
</reference>
<dbReference type="EMBL" id="JANAVB010032951">
    <property type="protein sequence ID" value="KAJ6809815.1"/>
    <property type="molecule type" value="Genomic_DNA"/>
</dbReference>
<dbReference type="Proteomes" id="UP001140949">
    <property type="component" value="Unassembled WGS sequence"/>
</dbReference>
<feature type="compositionally biased region" description="Low complexity" evidence="1">
    <location>
        <begin position="58"/>
        <end position="68"/>
    </location>
</feature>
<feature type="compositionally biased region" description="Basic residues" evidence="1">
    <location>
        <begin position="69"/>
        <end position="79"/>
    </location>
</feature>
<feature type="compositionally biased region" description="Basic and acidic residues" evidence="1">
    <location>
        <begin position="80"/>
        <end position="90"/>
    </location>
</feature>
<name>A0AAX6F1G0_IRIPA</name>
<evidence type="ECO:0000256" key="1">
    <source>
        <dbReference type="SAM" id="MobiDB-lite"/>
    </source>
</evidence>
<gene>
    <name evidence="2" type="ORF">M6B38_163025</name>
</gene>
<sequence>MDIPLDVISKLKNSFLKDGQERLRVRRHDRVRVAMPDAGDRSPTGRRAHPQLPRERPPGAAQGAARGRGLLRKLRLPHRGRGDQRRDRGRAALRRVRRIGSAKESRRANSQNG</sequence>
<evidence type="ECO:0000313" key="3">
    <source>
        <dbReference type="Proteomes" id="UP001140949"/>
    </source>
</evidence>
<dbReference type="AlphaFoldDB" id="A0AAX6F1G0"/>
<feature type="region of interest" description="Disordered" evidence="1">
    <location>
        <begin position="27"/>
        <end position="113"/>
    </location>
</feature>
<evidence type="ECO:0000313" key="2">
    <source>
        <dbReference type="EMBL" id="KAJ6809815.1"/>
    </source>
</evidence>
<protein>
    <submittedName>
        <fullName evidence="2">Uncharacterized protein</fullName>
    </submittedName>
</protein>
<keyword evidence="3" id="KW-1185">Reference proteome</keyword>
<reference evidence="2" key="2">
    <citation type="submission" date="2023-04" db="EMBL/GenBank/DDBJ databases">
        <authorList>
            <person name="Bruccoleri R.E."/>
            <person name="Oakeley E.J."/>
            <person name="Faust A.-M."/>
            <person name="Dessus-Babus S."/>
            <person name="Altorfer M."/>
            <person name="Burckhardt D."/>
            <person name="Oertli M."/>
            <person name="Naumann U."/>
            <person name="Petersen F."/>
            <person name="Wong J."/>
        </authorList>
    </citation>
    <scope>NUCLEOTIDE SEQUENCE</scope>
    <source>
        <strain evidence="2">GSM-AAB239-AS_SAM_17_03QT</strain>
        <tissue evidence="2">Leaf</tissue>
    </source>
</reference>
<comment type="caution">
    <text evidence="2">The sequence shown here is derived from an EMBL/GenBank/DDBJ whole genome shotgun (WGS) entry which is preliminary data.</text>
</comment>
<feature type="compositionally biased region" description="Basic residues" evidence="1">
    <location>
        <begin position="91"/>
        <end position="100"/>
    </location>
</feature>
<organism evidence="2 3">
    <name type="scientific">Iris pallida</name>
    <name type="common">Sweet iris</name>
    <dbReference type="NCBI Taxonomy" id="29817"/>
    <lineage>
        <taxon>Eukaryota</taxon>
        <taxon>Viridiplantae</taxon>
        <taxon>Streptophyta</taxon>
        <taxon>Embryophyta</taxon>
        <taxon>Tracheophyta</taxon>
        <taxon>Spermatophyta</taxon>
        <taxon>Magnoliopsida</taxon>
        <taxon>Liliopsida</taxon>
        <taxon>Asparagales</taxon>
        <taxon>Iridaceae</taxon>
        <taxon>Iridoideae</taxon>
        <taxon>Irideae</taxon>
        <taxon>Iris</taxon>
    </lineage>
</organism>